<evidence type="ECO:0000256" key="2">
    <source>
        <dbReference type="ARBA" id="ARBA00023015"/>
    </source>
</evidence>
<dbReference type="EMBL" id="LT906468">
    <property type="protein sequence ID" value="SNV47835.1"/>
    <property type="molecule type" value="Genomic_DNA"/>
</dbReference>
<dbReference type="RefSeq" id="WP_093095295.1">
    <property type="nucleotide sequence ID" value="NZ_FNGK01000001.1"/>
</dbReference>
<dbReference type="Proteomes" id="UP000215355">
    <property type="component" value="Chromosome 1"/>
</dbReference>
<dbReference type="Pfam" id="PF12833">
    <property type="entry name" value="HTH_18"/>
    <property type="match status" value="1"/>
</dbReference>
<feature type="domain" description="Response regulatory" evidence="7">
    <location>
        <begin position="37"/>
        <end position="152"/>
    </location>
</feature>
<gene>
    <name evidence="8" type="primary">cfaD</name>
    <name evidence="8" type="ORF">SAMEA4412673_01428</name>
</gene>
<reference evidence="8 9" key="1">
    <citation type="submission" date="2017-06" db="EMBL/GenBank/DDBJ databases">
        <authorList>
            <consortium name="Pathogen Informatics"/>
        </authorList>
    </citation>
    <scope>NUCLEOTIDE SEQUENCE [LARGE SCALE GENOMIC DNA]</scope>
    <source>
        <strain evidence="8 9">NCTC12149</strain>
    </source>
</reference>
<dbReference type="PROSITE" id="PS50110">
    <property type="entry name" value="RESPONSE_REGULATORY"/>
    <property type="match status" value="1"/>
</dbReference>
<dbReference type="InterPro" id="IPR009057">
    <property type="entry name" value="Homeodomain-like_sf"/>
</dbReference>
<keyword evidence="1" id="KW-0597">Phosphoprotein</keyword>
<dbReference type="SUPFAM" id="SSF52172">
    <property type="entry name" value="CheY-like"/>
    <property type="match status" value="1"/>
</dbReference>
<dbReference type="SUPFAM" id="SSF46689">
    <property type="entry name" value="Homeodomain-like"/>
    <property type="match status" value="1"/>
</dbReference>
<dbReference type="PANTHER" id="PTHR43547">
    <property type="entry name" value="TWO-COMPONENT HISTIDINE KINASE"/>
    <property type="match status" value="1"/>
</dbReference>
<dbReference type="PANTHER" id="PTHR43547:SF2">
    <property type="entry name" value="HYBRID SIGNAL TRANSDUCTION HISTIDINE KINASE C"/>
    <property type="match status" value="1"/>
</dbReference>
<dbReference type="InterPro" id="IPR018060">
    <property type="entry name" value="HTH_AraC"/>
</dbReference>
<feature type="domain" description="HTH araC/xylS-type" evidence="6">
    <location>
        <begin position="184"/>
        <end position="283"/>
    </location>
</feature>
<comment type="caution">
    <text evidence="5">Lacks conserved residue(s) required for the propagation of feature annotation.</text>
</comment>
<evidence type="ECO:0000313" key="9">
    <source>
        <dbReference type="Proteomes" id="UP000215355"/>
    </source>
</evidence>
<dbReference type="SMART" id="SM00448">
    <property type="entry name" value="REC"/>
    <property type="match status" value="1"/>
</dbReference>
<organism evidence="8 9">
    <name type="scientific">Sphingobacterium mizutaii</name>
    <dbReference type="NCBI Taxonomy" id="1010"/>
    <lineage>
        <taxon>Bacteria</taxon>
        <taxon>Pseudomonadati</taxon>
        <taxon>Bacteroidota</taxon>
        <taxon>Sphingobacteriia</taxon>
        <taxon>Sphingobacteriales</taxon>
        <taxon>Sphingobacteriaceae</taxon>
        <taxon>Sphingobacterium</taxon>
    </lineage>
</organism>
<dbReference type="PRINTS" id="PR00032">
    <property type="entry name" value="HTHARAC"/>
</dbReference>
<dbReference type="GO" id="GO:0000155">
    <property type="term" value="F:phosphorelay sensor kinase activity"/>
    <property type="evidence" value="ECO:0007669"/>
    <property type="project" value="TreeGrafter"/>
</dbReference>
<sequence length="290" mass="33556">MKPISVQFNTPCLIKKNSWNSTAEGSNLVDAELQKPQILLVESDKELLAYLYKELKSSYIILRAENMEEAEQILLKNNIQLVIAEILSPEMQGIQLCERIKSDPMHCHIPLIFLTEQRGYDLKIEVLRHGADVCIEKPFSLEYLLVQIENLLFNRQMIREYFSNLSIVGNRTDLEADTSDYFLEKLYTIVEEHIAEADMTVDLLAELMHMSRPTLYRKVSKFSDLKPNEIIKLVKLEKAAELIMLRQFTVSQIASMVGYSEQSNFSRDFHKHFGLRPSNFINRMGNNFAS</sequence>
<dbReference type="GO" id="GO:0043565">
    <property type="term" value="F:sequence-specific DNA binding"/>
    <property type="evidence" value="ECO:0007669"/>
    <property type="project" value="InterPro"/>
</dbReference>
<name>A0AAJ5BZR0_9SPHI</name>
<dbReference type="GO" id="GO:0003700">
    <property type="term" value="F:DNA-binding transcription factor activity"/>
    <property type="evidence" value="ECO:0007669"/>
    <property type="project" value="InterPro"/>
</dbReference>
<evidence type="ECO:0000259" key="6">
    <source>
        <dbReference type="PROSITE" id="PS01124"/>
    </source>
</evidence>
<evidence type="ECO:0000256" key="4">
    <source>
        <dbReference type="ARBA" id="ARBA00023163"/>
    </source>
</evidence>
<evidence type="ECO:0000256" key="1">
    <source>
        <dbReference type="ARBA" id="ARBA00022553"/>
    </source>
</evidence>
<dbReference type="Gene3D" id="3.40.50.2300">
    <property type="match status" value="1"/>
</dbReference>
<dbReference type="Gene3D" id="1.10.10.60">
    <property type="entry name" value="Homeodomain-like"/>
    <property type="match status" value="1"/>
</dbReference>
<evidence type="ECO:0000313" key="8">
    <source>
        <dbReference type="EMBL" id="SNV47835.1"/>
    </source>
</evidence>
<keyword evidence="2" id="KW-0805">Transcription regulation</keyword>
<dbReference type="AlphaFoldDB" id="A0AAJ5BZR0"/>
<dbReference type="SMART" id="SM00342">
    <property type="entry name" value="HTH_ARAC"/>
    <property type="match status" value="1"/>
</dbReference>
<keyword evidence="4" id="KW-0804">Transcription</keyword>
<dbReference type="InterPro" id="IPR011006">
    <property type="entry name" value="CheY-like_superfamily"/>
</dbReference>
<dbReference type="KEGG" id="smiz:4412673_01428"/>
<dbReference type="Pfam" id="PF00072">
    <property type="entry name" value="Response_reg"/>
    <property type="match status" value="1"/>
</dbReference>
<evidence type="ECO:0000256" key="5">
    <source>
        <dbReference type="PROSITE-ProRule" id="PRU00169"/>
    </source>
</evidence>
<evidence type="ECO:0000259" key="7">
    <source>
        <dbReference type="PROSITE" id="PS50110"/>
    </source>
</evidence>
<evidence type="ECO:0000256" key="3">
    <source>
        <dbReference type="ARBA" id="ARBA00023125"/>
    </source>
</evidence>
<dbReference type="InterPro" id="IPR020449">
    <property type="entry name" value="Tscrpt_reg_AraC-type_HTH"/>
</dbReference>
<dbReference type="PROSITE" id="PS01124">
    <property type="entry name" value="HTH_ARAC_FAMILY_2"/>
    <property type="match status" value="1"/>
</dbReference>
<dbReference type="InterPro" id="IPR001789">
    <property type="entry name" value="Sig_transdc_resp-reg_receiver"/>
</dbReference>
<proteinExistence type="predicted"/>
<keyword evidence="3" id="KW-0238">DNA-binding</keyword>
<accession>A0AAJ5BZR0</accession>
<protein>
    <submittedName>
        <fullName evidence="8">Colonization factor antigen I subunit D</fullName>
    </submittedName>
</protein>